<feature type="compositionally biased region" description="Low complexity" evidence="7">
    <location>
        <begin position="1057"/>
        <end position="1082"/>
    </location>
</feature>
<dbReference type="PANTHER" id="PTHR19879">
    <property type="entry name" value="TRANSCRIPTION INITIATION FACTOR TFIID"/>
    <property type="match status" value="1"/>
</dbReference>
<dbReference type="Pfam" id="PF00069">
    <property type="entry name" value="Pkinase"/>
    <property type="match status" value="1"/>
</dbReference>
<feature type="repeat" description="WD" evidence="5">
    <location>
        <begin position="524"/>
        <end position="556"/>
    </location>
</feature>
<feature type="repeat" description="WD" evidence="5">
    <location>
        <begin position="855"/>
        <end position="887"/>
    </location>
</feature>
<evidence type="ECO:0000256" key="7">
    <source>
        <dbReference type="SAM" id="MobiDB-lite"/>
    </source>
</evidence>
<keyword evidence="8" id="KW-1133">Transmembrane helix</keyword>
<dbReference type="InterPro" id="IPR017441">
    <property type="entry name" value="Protein_kinase_ATP_BS"/>
</dbReference>
<dbReference type="InterPro" id="IPR019775">
    <property type="entry name" value="WD40_repeat_CS"/>
</dbReference>
<dbReference type="InterPro" id="IPR015943">
    <property type="entry name" value="WD40/YVTN_repeat-like_dom_sf"/>
</dbReference>
<evidence type="ECO:0000259" key="9">
    <source>
        <dbReference type="PROSITE" id="PS50011"/>
    </source>
</evidence>
<dbReference type="Gene3D" id="3.30.200.20">
    <property type="entry name" value="Phosphorylase Kinase, domain 1"/>
    <property type="match status" value="1"/>
</dbReference>
<dbReference type="SMART" id="SM00320">
    <property type="entry name" value="WD40"/>
    <property type="match status" value="13"/>
</dbReference>
<dbReference type="InterPro" id="IPR008271">
    <property type="entry name" value="Ser/Thr_kinase_AS"/>
</dbReference>
<organism evidence="10 11">
    <name type="scientific">Anaeromyxobacter oryzae</name>
    <dbReference type="NCBI Taxonomy" id="2918170"/>
    <lineage>
        <taxon>Bacteria</taxon>
        <taxon>Pseudomonadati</taxon>
        <taxon>Myxococcota</taxon>
        <taxon>Myxococcia</taxon>
        <taxon>Myxococcales</taxon>
        <taxon>Cystobacterineae</taxon>
        <taxon>Anaeromyxobacteraceae</taxon>
        <taxon>Anaeromyxobacter</taxon>
    </lineage>
</organism>
<dbReference type="PROSITE" id="PS50294">
    <property type="entry name" value="WD_REPEATS_REGION"/>
    <property type="match status" value="5"/>
</dbReference>
<keyword evidence="2" id="KW-0677">Repeat</keyword>
<keyword evidence="4 6" id="KW-0067">ATP-binding</keyword>
<dbReference type="InterPro" id="IPR011009">
    <property type="entry name" value="Kinase-like_dom_sf"/>
</dbReference>
<evidence type="ECO:0000313" key="10">
    <source>
        <dbReference type="EMBL" id="BDG02158.1"/>
    </source>
</evidence>
<dbReference type="PRINTS" id="PR00320">
    <property type="entry name" value="GPROTEINBRPT"/>
</dbReference>
<proteinExistence type="predicted"/>
<dbReference type="SMART" id="SM00220">
    <property type="entry name" value="S_TKc"/>
    <property type="match status" value="1"/>
</dbReference>
<protein>
    <recommendedName>
        <fullName evidence="9">Protein kinase domain-containing protein</fullName>
    </recommendedName>
</protein>
<dbReference type="Gene3D" id="1.10.510.10">
    <property type="entry name" value="Transferase(Phosphotransferase) domain 1"/>
    <property type="match status" value="1"/>
</dbReference>
<accession>A0ABN6MRX2</accession>
<evidence type="ECO:0000256" key="8">
    <source>
        <dbReference type="SAM" id="Phobius"/>
    </source>
</evidence>
<dbReference type="PROSITE" id="PS50082">
    <property type="entry name" value="WD_REPEATS_2"/>
    <property type="match status" value="7"/>
</dbReference>
<feature type="region of interest" description="Disordered" evidence="7">
    <location>
        <begin position="423"/>
        <end position="442"/>
    </location>
</feature>
<dbReference type="PROSITE" id="PS00107">
    <property type="entry name" value="PROTEIN_KINASE_ATP"/>
    <property type="match status" value="1"/>
</dbReference>
<dbReference type="Proteomes" id="UP001162891">
    <property type="component" value="Chromosome"/>
</dbReference>
<sequence length="1082" mass="112541">MTARRPEELEGESEALSDLLMALASAPERDPAQLVVPLAPGDVVGRFELVREVGRGGFGVVFEARDRELGRLVAFKAMRPSRARADALEKPLREEAEAAARLNHPNVVTLHDFGIHDSTPYLILELLRGETLQQRLLREVVLPPGEAIRIALAVARGLEHAHAQGVLHRDLKPGNVFLTDSGGVKLLDFGLARLLDRASLAGGTPAYMAPEQLRGEPGDARADVFGAAVVLFQTLAGRLPFPVVDGRTTVLDPGPPPSLPLEDAPPELAALLAGALSKDPAGRPQSAAALREALEGVERAYADRAAEEVRAARRRRLRRAAATTSVVALAAASFAAVLALRAGARAERALRASRIASAAEGASDPLAAALLMAEIGGDPPARAVEVAQRILGEPIPIAVLDRVEAGFGLEVSPDGTLVATGTPDGGAVVQRTDGTGAPRVLSGGGRRTNALAFTRDGTRLVTAGHDGDVHVFRLGGEGAPLTQHAGASPLARLRLDPEGRIAAAGALDGRLWLVALDGSRPPVALLHDGAVLALAWTPDGARVATGAADGFLRVFSRDGGLLARAPLPGGAIFDLAWSPDGRAVAVASEDGVARLLSPQGAVLESYGAPGQPALSIRFDPTGGRVVVASMDGTARIHRVGAPAAEIRLRGHRGPVVQAAFAADGRGVGTVGADGTVRLWSADGESPPIVLRGQHAVSMAGSPDGALVFTKGKEGAIRVWRAAPPNERAVFRAHDQLVDTVKWTRDGRRLLTAGHDGTARFWPVHGGDGLVIRDPGGGIHSADLDPTERRIVTASEDGTVRLWDAASGALVRELRGHEGPVLAAFFSPDGTRIASVSLDRTVRIWPADGEGAPRVLRGSEGGITSVAWLPDGRGVVSSSQLDATVRVWPLDGGAPRVLKFERAVFRATPLPDGTLVVAEEGGPLHVIRPDGTERPFPALQEELFTAVPSPDGRRIALGSSDGTVRVYDADGGGEPLVLRGHVGPVGHAAFSPDGTELATASWDGTARVFTVDWGRLRAELRASTTACLPVSHRVQVLGESAEEAEARFAECQRAHGRAPAAAPAPAVAPPSAELAPAATGSKG</sequence>
<evidence type="ECO:0000256" key="3">
    <source>
        <dbReference type="ARBA" id="ARBA00022741"/>
    </source>
</evidence>
<dbReference type="PROSITE" id="PS50011">
    <property type="entry name" value="PROTEIN_KINASE_DOM"/>
    <property type="match status" value="1"/>
</dbReference>
<dbReference type="CDD" id="cd14014">
    <property type="entry name" value="STKc_PknB_like"/>
    <property type="match status" value="1"/>
</dbReference>
<feature type="repeat" description="WD" evidence="5">
    <location>
        <begin position="648"/>
        <end position="680"/>
    </location>
</feature>
<dbReference type="InterPro" id="IPR011047">
    <property type="entry name" value="Quinoprotein_ADH-like_sf"/>
</dbReference>
<dbReference type="InterPro" id="IPR036322">
    <property type="entry name" value="WD40_repeat_dom_sf"/>
</dbReference>
<dbReference type="InterPro" id="IPR020472">
    <property type="entry name" value="WD40_PAC1"/>
</dbReference>
<feature type="repeat" description="WD" evidence="5">
    <location>
        <begin position="813"/>
        <end position="844"/>
    </location>
</feature>
<feature type="binding site" evidence="6">
    <location>
        <position position="76"/>
    </location>
    <ligand>
        <name>ATP</name>
        <dbReference type="ChEBI" id="CHEBI:30616"/>
    </ligand>
</feature>
<feature type="transmembrane region" description="Helical" evidence="8">
    <location>
        <begin position="320"/>
        <end position="340"/>
    </location>
</feature>
<reference evidence="11" key="1">
    <citation type="journal article" date="2022" name="Int. J. Syst. Evol. Microbiol.">
        <title>Anaeromyxobacter oryzae sp. nov., Anaeromyxobacter diazotrophicus sp. nov. and Anaeromyxobacter paludicola sp. nov., isolated from paddy soils.</title>
        <authorList>
            <person name="Itoh H."/>
            <person name="Xu Z."/>
            <person name="Mise K."/>
            <person name="Masuda Y."/>
            <person name="Ushijima N."/>
            <person name="Hayakawa C."/>
            <person name="Shiratori Y."/>
            <person name="Senoo K."/>
        </authorList>
    </citation>
    <scope>NUCLEOTIDE SEQUENCE [LARGE SCALE GENOMIC DNA]</scope>
    <source>
        <strain evidence="11">Red232</strain>
    </source>
</reference>
<dbReference type="InterPro" id="IPR001680">
    <property type="entry name" value="WD40_rpt"/>
</dbReference>
<dbReference type="Gene3D" id="2.130.10.10">
    <property type="entry name" value="YVTN repeat-like/Quinoprotein amine dehydrogenase"/>
    <property type="match status" value="4"/>
</dbReference>
<keyword evidence="8" id="KW-0472">Membrane</keyword>
<evidence type="ECO:0000256" key="1">
    <source>
        <dbReference type="ARBA" id="ARBA00022574"/>
    </source>
</evidence>
<dbReference type="PANTHER" id="PTHR19879:SF9">
    <property type="entry name" value="TRANSCRIPTION INITIATION FACTOR TFIID SUBUNIT 5"/>
    <property type="match status" value="1"/>
</dbReference>
<dbReference type="SUPFAM" id="SSF50998">
    <property type="entry name" value="Quinoprotein alcohol dehydrogenase-like"/>
    <property type="match status" value="2"/>
</dbReference>
<dbReference type="PROSITE" id="PS00678">
    <property type="entry name" value="WD_REPEATS_1"/>
    <property type="match status" value="1"/>
</dbReference>
<evidence type="ECO:0000256" key="5">
    <source>
        <dbReference type="PROSITE-ProRule" id="PRU00221"/>
    </source>
</evidence>
<feature type="domain" description="Protein kinase" evidence="9">
    <location>
        <begin position="47"/>
        <end position="295"/>
    </location>
</feature>
<dbReference type="SUPFAM" id="SSF56112">
    <property type="entry name" value="Protein kinase-like (PK-like)"/>
    <property type="match status" value="1"/>
</dbReference>
<keyword evidence="8" id="KW-0812">Transmembrane</keyword>
<evidence type="ECO:0000256" key="2">
    <source>
        <dbReference type="ARBA" id="ARBA00022737"/>
    </source>
</evidence>
<feature type="repeat" description="WD" evidence="5">
    <location>
        <begin position="977"/>
        <end position="1011"/>
    </location>
</feature>
<feature type="repeat" description="WD" evidence="5">
    <location>
        <begin position="771"/>
        <end position="812"/>
    </location>
</feature>
<dbReference type="PROSITE" id="PS00108">
    <property type="entry name" value="PROTEIN_KINASE_ST"/>
    <property type="match status" value="1"/>
</dbReference>
<name>A0ABN6MRX2_9BACT</name>
<dbReference type="CDD" id="cd00200">
    <property type="entry name" value="WD40"/>
    <property type="match status" value="2"/>
</dbReference>
<evidence type="ECO:0000256" key="6">
    <source>
        <dbReference type="PROSITE-ProRule" id="PRU10141"/>
    </source>
</evidence>
<gene>
    <name evidence="10" type="ORF">AMOR_11540</name>
</gene>
<keyword evidence="3 6" id="KW-0547">Nucleotide-binding</keyword>
<dbReference type="InterPro" id="IPR000719">
    <property type="entry name" value="Prot_kinase_dom"/>
</dbReference>
<dbReference type="Pfam" id="PF00400">
    <property type="entry name" value="WD40"/>
    <property type="match status" value="11"/>
</dbReference>
<feature type="region of interest" description="Disordered" evidence="7">
    <location>
        <begin position="1055"/>
        <end position="1082"/>
    </location>
</feature>
<keyword evidence="11" id="KW-1185">Reference proteome</keyword>
<dbReference type="EMBL" id="AP025591">
    <property type="protein sequence ID" value="BDG02158.1"/>
    <property type="molecule type" value="Genomic_DNA"/>
</dbReference>
<dbReference type="RefSeq" id="WP_248359498.1">
    <property type="nucleotide sequence ID" value="NZ_AP025591.1"/>
</dbReference>
<dbReference type="SUPFAM" id="SSF50978">
    <property type="entry name" value="WD40 repeat-like"/>
    <property type="match status" value="1"/>
</dbReference>
<keyword evidence="1 5" id="KW-0853">WD repeat</keyword>
<evidence type="ECO:0000256" key="4">
    <source>
        <dbReference type="ARBA" id="ARBA00022840"/>
    </source>
</evidence>
<evidence type="ECO:0000313" key="11">
    <source>
        <dbReference type="Proteomes" id="UP001162891"/>
    </source>
</evidence>
<feature type="repeat" description="WD" evidence="5">
    <location>
        <begin position="730"/>
        <end position="761"/>
    </location>
</feature>